<keyword evidence="4" id="KW-1185">Reference proteome</keyword>
<protein>
    <recommendedName>
        <fullName evidence="2">Aminoglycoside phosphotransferase domain-containing protein</fullName>
    </recommendedName>
</protein>
<dbReference type="Pfam" id="PF01636">
    <property type="entry name" value="APH"/>
    <property type="match status" value="1"/>
</dbReference>
<feature type="compositionally biased region" description="Basic and acidic residues" evidence="1">
    <location>
        <begin position="286"/>
        <end position="295"/>
    </location>
</feature>
<evidence type="ECO:0000313" key="4">
    <source>
        <dbReference type="Proteomes" id="UP000027195"/>
    </source>
</evidence>
<gene>
    <name evidence="3" type="ORF">BOTBODRAFT_182191</name>
</gene>
<dbReference type="InterPro" id="IPR002575">
    <property type="entry name" value="Aminoglycoside_PTrfase"/>
</dbReference>
<evidence type="ECO:0000256" key="1">
    <source>
        <dbReference type="SAM" id="MobiDB-lite"/>
    </source>
</evidence>
<dbReference type="GO" id="GO:0005739">
    <property type="term" value="C:mitochondrion"/>
    <property type="evidence" value="ECO:0007669"/>
    <property type="project" value="TreeGrafter"/>
</dbReference>
<feature type="region of interest" description="Disordered" evidence="1">
    <location>
        <begin position="268"/>
        <end position="295"/>
    </location>
</feature>
<dbReference type="Gene3D" id="3.90.1200.10">
    <property type="match status" value="1"/>
</dbReference>
<reference evidence="4" key="1">
    <citation type="journal article" date="2014" name="Proc. Natl. Acad. Sci. U.S.A.">
        <title>Extensive sampling of basidiomycete genomes demonstrates inadequacy of the white-rot/brown-rot paradigm for wood decay fungi.</title>
        <authorList>
            <person name="Riley R."/>
            <person name="Salamov A.A."/>
            <person name="Brown D.W."/>
            <person name="Nagy L.G."/>
            <person name="Floudas D."/>
            <person name="Held B.W."/>
            <person name="Levasseur A."/>
            <person name="Lombard V."/>
            <person name="Morin E."/>
            <person name="Otillar R."/>
            <person name="Lindquist E.A."/>
            <person name="Sun H."/>
            <person name="LaButti K.M."/>
            <person name="Schmutz J."/>
            <person name="Jabbour D."/>
            <person name="Luo H."/>
            <person name="Baker S.E."/>
            <person name="Pisabarro A.G."/>
            <person name="Walton J.D."/>
            <person name="Blanchette R.A."/>
            <person name="Henrissat B."/>
            <person name="Martin F."/>
            <person name="Cullen D."/>
            <person name="Hibbett D.S."/>
            <person name="Grigoriev I.V."/>
        </authorList>
    </citation>
    <scope>NUCLEOTIDE SEQUENCE [LARGE SCALE GENOMIC DNA]</scope>
    <source>
        <strain evidence="4">FD-172 SS1</strain>
    </source>
</reference>
<proteinExistence type="predicted"/>
<dbReference type="InParanoid" id="A0A067LUD3"/>
<evidence type="ECO:0000313" key="3">
    <source>
        <dbReference type="EMBL" id="KDQ05815.1"/>
    </source>
</evidence>
<name>A0A067LUD3_BOTB1</name>
<dbReference type="STRING" id="930990.A0A067LUD3"/>
<dbReference type="Proteomes" id="UP000027195">
    <property type="component" value="Unassembled WGS sequence"/>
</dbReference>
<dbReference type="InterPro" id="IPR051035">
    <property type="entry name" value="Mito_inheritance_9"/>
</dbReference>
<dbReference type="EMBL" id="KL198183">
    <property type="protein sequence ID" value="KDQ05815.1"/>
    <property type="molecule type" value="Genomic_DNA"/>
</dbReference>
<dbReference type="OrthoDB" id="2831558at2759"/>
<dbReference type="HOGENOM" id="CLU_019189_9_0_1"/>
<dbReference type="InterPro" id="IPR011009">
    <property type="entry name" value="Kinase-like_dom_sf"/>
</dbReference>
<dbReference type="SUPFAM" id="SSF56112">
    <property type="entry name" value="Protein kinase-like (PK-like)"/>
    <property type="match status" value="1"/>
</dbReference>
<dbReference type="PANTHER" id="PTHR36091">
    <property type="entry name" value="ALTERED INHERITANCE OF MITOCHONDRIA PROTEIN 9, MITOCHONDRIAL"/>
    <property type="match status" value="1"/>
</dbReference>
<accession>A0A067LUD3</accession>
<sequence>MDDGFEVIARLPFPKTLPISYATASEVATLRFLKKIDVPMPQVYAWRSTASRESNPVGAEFIIMEKLKGEELAKSWFTLSSTQRFDIARRVVEIENRIFSHTFPKHGSLYLLDDTVDTPSDEAFDSFVVGPTADDLAWYGERASMKLDPWKTAESYMRAIASRGIEFAKRHGKPRYPDVRVAETPLGYPEEHIDLLEKYEMIIPSVLPQDDYLRLPKLRHPDLHPNNTFVKPGTTEIVGIIDWQHACIAPPFLQAGICPVFSREDEPLPTNLKRPTLPDNYSGPSPEEKEIADEPHRQREVQHFYLLCTSQMAREHWDALHSNHSLTRQHLVEQAAVPWRGEVSALRASLINIVDYWHEIAPAGTPCPIGFSDKERELHAEREEEAKGLAEFVSALSDVMGIGEQGWVQSEDFDEAMKKHDELKAQWLASAEGAESEEVRNEVLQWWPFDVKDT</sequence>
<evidence type="ECO:0000259" key="2">
    <source>
        <dbReference type="Pfam" id="PF01636"/>
    </source>
</evidence>
<organism evidence="3 4">
    <name type="scientific">Botryobasidium botryosum (strain FD-172 SS1)</name>
    <dbReference type="NCBI Taxonomy" id="930990"/>
    <lineage>
        <taxon>Eukaryota</taxon>
        <taxon>Fungi</taxon>
        <taxon>Dikarya</taxon>
        <taxon>Basidiomycota</taxon>
        <taxon>Agaricomycotina</taxon>
        <taxon>Agaricomycetes</taxon>
        <taxon>Cantharellales</taxon>
        <taxon>Botryobasidiaceae</taxon>
        <taxon>Botryobasidium</taxon>
    </lineage>
</organism>
<dbReference type="PANTHER" id="PTHR36091:SF2">
    <property type="entry name" value="AMINOGLYCOSIDE PHOSPHOTRANSFERASE DOMAIN-CONTAINING PROTEIN"/>
    <property type="match status" value="1"/>
</dbReference>
<feature type="domain" description="Aminoglycoside phosphotransferase" evidence="2">
    <location>
        <begin position="23"/>
        <end position="259"/>
    </location>
</feature>
<dbReference type="AlphaFoldDB" id="A0A067LUD3"/>